<evidence type="ECO:0000256" key="2">
    <source>
        <dbReference type="ARBA" id="ARBA00006024"/>
    </source>
</evidence>
<evidence type="ECO:0000313" key="14">
    <source>
        <dbReference type="EMBL" id="WVT06833.1"/>
    </source>
</evidence>
<comment type="subcellular location">
    <subcellularLocation>
        <location evidence="10">Cell membrane</location>
    </subcellularLocation>
    <subcellularLocation>
        <location evidence="1">Endomembrane system</location>
        <topology evidence="1">Multi-pass membrane protein</topology>
    </subcellularLocation>
</comment>
<dbReference type="RefSeq" id="WP_331375856.1">
    <property type="nucleotide sequence ID" value="NZ_CP133152.1"/>
</dbReference>
<dbReference type="Gene3D" id="2.70.150.10">
    <property type="entry name" value="Calcium-transporting ATPase, cytoplasmic transduction domain A"/>
    <property type="match status" value="1"/>
</dbReference>
<dbReference type="PANTHER" id="PTHR43520">
    <property type="entry name" value="ATP7, ISOFORM B"/>
    <property type="match status" value="1"/>
</dbReference>
<evidence type="ECO:0000256" key="3">
    <source>
        <dbReference type="ARBA" id="ARBA00022692"/>
    </source>
</evidence>
<feature type="region of interest" description="Disordered" evidence="11">
    <location>
        <begin position="1"/>
        <end position="29"/>
    </location>
</feature>
<reference evidence="14" key="1">
    <citation type="submission" date="2023-08" db="EMBL/GenBank/DDBJ databases">
        <title>Complete genome sequence of Sinorhizobium chiapanecum ITTG S70 isolated from Acaciella angustissima nodules in Chiapas-Mexico.</title>
        <authorList>
            <person name="Rincon-Rosales R."/>
            <person name="Rogel M.A."/>
            <person name="Rincon-Medina C.I."/>
            <person name="Guerrero G."/>
            <person name="Manzano-Gomez L.A."/>
            <person name="Lopez-Lopez A."/>
            <person name="Rincon Molina F.A."/>
            <person name="Martinez-Romero E."/>
        </authorList>
    </citation>
    <scope>NUCLEOTIDE SEQUENCE</scope>
    <source>
        <strain evidence="14">ITTG S70</strain>
        <plasmid evidence="14">pSchITTGS70d</plasmid>
    </source>
</reference>
<dbReference type="SFLD" id="SFLDG00002">
    <property type="entry name" value="C1.7:_P-type_atpase_like"/>
    <property type="match status" value="1"/>
</dbReference>
<dbReference type="PROSITE" id="PS00154">
    <property type="entry name" value="ATPASE_E1_E2"/>
    <property type="match status" value="1"/>
</dbReference>
<dbReference type="PRINTS" id="PR00943">
    <property type="entry name" value="CUATPASE"/>
</dbReference>
<dbReference type="InterPro" id="IPR059000">
    <property type="entry name" value="ATPase_P-type_domA"/>
</dbReference>
<evidence type="ECO:0000256" key="4">
    <source>
        <dbReference type="ARBA" id="ARBA00022723"/>
    </source>
</evidence>
<feature type="transmembrane region" description="Helical" evidence="10">
    <location>
        <begin position="707"/>
        <end position="729"/>
    </location>
</feature>
<keyword evidence="9 10" id="KW-0472">Membrane</keyword>
<dbReference type="InterPro" id="IPR001757">
    <property type="entry name" value="P_typ_ATPase"/>
</dbReference>
<accession>A0ABZ2BJ89</accession>
<evidence type="ECO:0000256" key="6">
    <source>
        <dbReference type="ARBA" id="ARBA00022840"/>
    </source>
</evidence>
<dbReference type="Pfam" id="PF00702">
    <property type="entry name" value="Hydrolase"/>
    <property type="match status" value="1"/>
</dbReference>
<dbReference type="SFLD" id="SFLDS00003">
    <property type="entry name" value="Haloacid_Dehalogenase"/>
    <property type="match status" value="1"/>
</dbReference>
<feature type="transmembrane region" description="Helical" evidence="10">
    <location>
        <begin position="366"/>
        <end position="389"/>
    </location>
</feature>
<evidence type="ECO:0000259" key="13">
    <source>
        <dbReference type="Pfam" id="PF19335"/>
    </source>
</evidence>
<keyword evidence="8 10" id="KW-1133">Transmembrane helix</keyword>
<evidence type="ECO:0000256" key="1">
    <source>
        <dbReference type="ARBA" id="ARBA00004127"/>
    </source>
</evidence>
<dbReference type="InterPro" id="IPR045800">
    <property type="entry name" value="HMBD"/>
</dbReference>
<dbReference type="InterPro" id="IPR044492">
    <property type="entry name" value="P_typ_ATPase_HD_dom"/>
</dbReference>
<dbReference type="InterPro" id="IPR008250">
    <property type="entry name" value="ATPase_P-typ_transduc_dom_A_sf"/>
</dbReference>
<dbReference type="Pfam" id="PF19335">
    <property type="entry name" value="HMBD"/>
    <property type="match status" value="1"/>
</dbReference>
<evidence type="ECO:0000259" key="12">
    <source>
        <dbReference type="Pfam" id="PF00122"/>
    </source>
</evidence>
<organism evidence="14 15">
    <name type="scientific">Sinorhizobium chiapasense</name>
    <dbReference type="NCBI Taxonomy" id="501572"/>
    <lineage>
        <taxon>Bacteria</taxon>
        <taxon>Pseudomonadati</taxon>
        <taxon>Pseudomonadota</taxon>
        <taxon>Alphaproteobacteria</taxon>
        <taxon>Hyphomicrobiales</taxon>
        <taxon>Rhizobiaceae</taxon>
        <taxon>Sinorhizobium/Ensifer group</taxon>
        <taxon>Sinorhizobium</taxon>
    </lineage>
</organism>
<name>A0ABZ2BJ89_9HYPH</name>
<feature type="compositionally biased region" description="Basic residues" evidence="11">
    <location>
        <begin position="1"/>
        <end position="13"/>
    </location>
</feature>
<feature type="domain" description="Heavy metal binding" evidence="13">
    <location>
        <begin position="36"/>
        <end position="62"/>
    </location>
</feature>
<dbReference type="EMBL" id="CP133152">
    <property type="protein sequence ID" value="WVT06833.1"/>
    <property type="molecule type" value="Genomic_DNA"/>
</dbReference>
<evidence type="ECO:0000313" key="15">
    <source>
        <dbReference type="Proteomes" id="UP001432360"/>
    </source>
</evidence>
<keyword evidence="14" id="KW-0614">Plasmid</keyword>
<dbReference type="NCBIfam" id="TIGR01525">
    <property type="entry name" value="ATPase-IB_hvy"/>
    <property type="match status" value="1"/>
</dbReference>
<feature type="transmembrane region" description="Helical" evidence="10">
    <location>
        <begin position="183"/>
        <end position="203"/>
    </location>
</feature>
<keyword evidence="6 10" id="KW-0067">ATP-binding</keyword>
<geneLocation type="plasmid" evidence="14 15">
    <name>pSchITTGS70d</name>
</geneLocation>
<dbReference type="SUPFAM" id="SSF81653">
    <property type="entry name" value="Calcium ATPase, transduction domain A"/>
    <property type="match status" value="1"/>
</dbReference>
<dbReference type="Proteomes" id="UP001432360">
    <property type="component" value="Plasmid pSchITTGS70d"/>
</dbReference>
<gene>
    <name evidence="14" type="ORF">RB548_29010</name>
</gene>
<feature type="transmembrane region" description="Helical" evidence="10">
    <location>
        <begin position="82"/>
        <end position="102"/>
    </location>
</feature>
<dbReference type="NCBIfam" id="TIGR01494">
    <property type="entry name" value="ATPase_P-type"/>
    <property type="match status" value="1"/>
</dbReference>
<keyword evidence="3 10" id="KW-0812">Transmembrane</keyword>
<evidence type="ECO:0000256" key="7">
    <source>
        <dbReference type="ARBA" id="ARBA00022967"/>
    </source>
</evidence>
<dbReference type="InterPro" id="IPR023298">
    <property type="entry name" value="ATPase_P-typ_TM_dom_sf"/>
</dbReference>
<dbReference type="InterPro" id="IPR036412">
    <property type="entry name" value="HAD-like_sf"/>
</dbReference>
<dbReference type="InterPro" id="IPR018303">
    <property type="entry name" value="ATPase_P-typ_P_site"/>
</dbReference>
<evidence type="ECO:0000256" key="9">
    <source>
        <dbReference type="ARBA" id="ARBA00023136"/>
    </source>
</evidence>
<dbReference type="Gene3D" id="3.40.1110.10">
    <property type="entry name" value="Calcium-transporting ATPase, cytoplasmic domain N"/>
    <property type="match status" value="1"/>
</dbReference>
<dbReference type="PANTHER" id="PTHR43520:SF8">
    <property type="entry name" value="P-TYPE CU(+) TRANSPORTER"/>
    <property type="match status" value="1"/>
</dbReference>
<dbReference type="InterPro" id="IPR027256">
    <property type="entry name" value="P-typ_ATPase_IB"/>
</dbReference>
<dbReference type="SUPFAM" id="SSF81665">
    <property type="entry name" value="Calcium ATPase, transmembrane domain M"/>
    <property type="match status" value="1"/>
</dbReference>
<sequence length="747" mass="78864">MDDHNHHKHHHHPVQQSATKPSHGEAPHAEQAEGVVYTCPMHPQVRQIGPGNCPICGMALEPEVATPETGPSAELIDMRRRFWVGLVLTIPVLALEMGGHVTDLHMLLGAQTSNWVQLLFATPVVLWAGAPFFERAWRSIANRHLNMFTLIAMGTGVAWIYSVVATVAPGLFPPAFRAPDGSIAVYFEAAAVITVLVLLGQVLELRAREQTGGAIRALLDLAPKTARRIRDDGVDEDVPLEAVVVGDRLRVRPGEKVPVDGVLVEGRSSVDESMITGESMPVTKEIGASLIGGTMNRTGGFVMEAGKVGRDTMLSQIVHMVADAQRSRAPIQRLADEVSGWFVPVVIAIAVIAFVIWMAVGPEPRFAHGLVAAVAVLIIACPCALGLATPMSIMVGVGRGARLGVLIKNAEALERFEKVDTLVVDKTGTLTEGKPKVTSIEVASGFSETELLRLAATLERASEHPLAAAIVEAAHERGLSLGTAEDFDSPVGKGVTGSVDGRKLVIGSHRIMAEEKVGVSSLSEKAEALRGEGATVIFAAVDGRVGGLFAISDPIKSTTPAAVEALVKEGVRVVMLTGDNKTTAHAVARRLGIKEVEAEILPEHKSEIVARLRREGRIVAMAGDGVNDAPALAAADVGIAMGTGTDVAIESAGVTLLKGDLQGIARARQLSHATMKNIRQNLFFAFIYNAAGVPVAAGVLYPAFGLLLSPIIAAAAMALSSVSVIGNALRLRSAQMTDAKVTRQRTT</sequence>
<keyword evidence="4 10" id="KW-0479">Metal-binding</keyword>
<dbReference type="PRINTS" id="PR00119">
    <property type="entry name" value="CATATPASE"/>
</dbReference>
<dbReference type="CDD" id="cd02094">
    <property type="entry name" value="P-type_ATPase_Cu-like"/>
    <property type="match status" value="1"/>
</dbReference>
<feature type="transmembrane region" description="Helical" evidence="10">
    <location>
        <begin position="682"/>
        <end position="701"/>
    </location>
</feature>
<dbReference type="SUPFAM" id="SSF56784">
    <property type="entry name" value="HAD-like"/>
    <property type="match status" value="1"/>
</dbReference>
<feature type="domain" description="P-type ATPase A" evidence="12">
    <location>
        <begin position="221"/>
        <end position="321"/>
    </location>
</feature>
<evidence type="ECO:0000256" key="8">
    <source>
        <dbReference type="ARBA" id="ARBA00022989"/>
    </source>
</evidence>
<keyword evidence="5 10" id="KW-0547">Nucleotide-binding</keyword>
<feature type="transmembrane region" description="Helical" evidence="10">
    <location>
        <begin position="114"/>
        <end position="133"/>
    </location>
</feature>
<dbReference type="SFLD" id="SFLDF00027">
    <property type="entry name" value="p-type_atpase"/>
    <property type="match status" value="1"/>
</dbReference>
<dbReference type="InterPro" id="IPR023214">
    <property type="entry name" value="HAD_sf"/>
</dbReference>
<dbReference type="Gene3D" id="3.40.50.1000">
    <property type="entry name" value="HAD superfamily/HAD-like"/>
    <property type="match status" value="1"/>
</dbReference>
<dbReference type="Pfam" id="PF00122">
    <property type="entry name" value="E1-E2_ATPase"/>
    <property type="match status" value="1"/>
</dbReference>
<keyword evidence="7" id="KW-1278">Translocase</keyword>
<feature type="transmembrane region" description="Helical" evidence="10">
    <location>
        <begin position="338"/>
        <end position="360"/>
    </location>
</feature>
<evidence type="ECO:0000256" key="11">
    <source>
        <dbReference type="SAM" id="MobiDB-lite"/>
    </source>
</evidence>
<evidence type="ECO:0000256" key="10">
    <source>
        <dbReference type="RuleBase" id="RU362081"/>
    </source>
</evidence>
<keyword evidence="10" id="KW-1003">Cell membrane</keyword>
<proteinExistence type="inferred from homology"/>
<comment type="similarity">
    <text evidence="2 10">Belongs to the cation transport ATPase (P-type) (TC 3.A.3) family. Type IB subfamily.</text>
</comment>
<dbReference type="NCBIfam" id="TIGR01511">
    <property type="entry name" value="ATPase-IB1_Cu"/>
    <property type="match status" value="1"/>
</dbReference>
<dbReference type="InterPro" id="IPR023299">
    <property type="entry name" value="ATPase_P-typ_cyto_dom_N"/>
</dbReference>
<keyword evidence="15" id="KW-1185">Reference proteome</keyword>
<feature type="transmembrane region" description="Helical" evidence="10">
    <location>
        <begin position="145"/>
        <end position="171"/>
    </location>
</feature>
<protein>
    <submittedName>
        <fullName evidence="14">Copper-translocating P-type ATPase</fullName>
    </submittedName>
</protein>
<evidence type="ECO:0000256" key="5">
    <source>
        <dbReference type="ARBA" id="ARBA00022741"/>
    </source>
</evidence>